<dbReference type="EMBL" id="ML977365">
    <property type="protein sequence ID" value="KAF2106165.1"/>
    <property type="molecule type" value="Genomic_DNA"/>
</dbReference>
<feature type="transmembrane region" description="Helical" evidence="1">
    <location>
        <begin position="6"/>
        <end position="27"/>
    </location>
</feature>
<keyword evidence="1" id="KW-1133">Transmembrane helix</keyword>
<keyword evidence="1" id="KW-0812">Transmembrane</keyword>
<organism evidence="2 3">
    <name type="scientific">Lophiotrema nucula</name>
    <dbReference type="NCBI Taxonomy" id="690887"/>
    <lineage>
        <taxon>Eukaryota</taxon>
        <taxon>Fungi</taxon>
        <taxon>Dikarya</taxon>
        <taxon>Ascomycota</taxon>
        <taxon>Pezizomycotina</taxon>
        <taxon>Dothideomycetes</taxon>
        <taxon>Pleosporomycetidae</taxon>
        <taxon>Pleosporales</taxon>
        <taxon>Lophiotremataceae</taxon>
        <taxon>Lophiotrema</taxon>
    </lineage>
</organism>
<gene>
    <name evidence="2" type="ORF">BDV96DRAFT_591305</name>
</gene>
<keyword evidence="3" id="KW-1185">Reference proteome</keyword>
<evidence type="ECO:0000256" key="1">
    <source>
        <dbReference type="SAM" id="Phobius"/>
    </source>
</evidence>
<accession>A0A6A5YGJ3</accession>
<keyword evidence="1" id="KW-0472">Membrane</keyword>
<reference evidence="2" key="1">
    <citation type="journal article" date="2020" name="Stud. Mycol.">
        <title>101 Dothideomycetes genomes: a test case for predicting lifestyles and emergence of pathogens.</title>
        <authorList>
            <person name="Haridas S."/>
            <person name="Albert R."/>
            <person name="Binder M."/>
            <person name="Bloem J."/>
            <person name="Labutti K."/>
            <person name="Salamov A."/>
            <person name="Andreopoulos B."/>
            <person name="Baker S."/>
            <person name="Barry K."/>
            <person name="Bills G."/>
            <person name="Bluhm B."/>
            <person name="Cannon C."/>
            <person name="Castanera R."/>
            <person name="Culley D."/>
            <person name="Daum C."/>
            <person name="Ezra D."/>
            <person name="Gonzalez J."/>
            <person name="Henrissat B."/>
            <person name="Kuo A."/>
            <person name="Liang C."/>
            <person name="Lipzen A."/>
            <person name="Lutzoni F."/>
            <person name="Magnuson J."/>
            <person name="Mondo S."/>
            <person name="Nolan M."/>
            <person name="Ohm R."/>
            <person name="Pangilinan J."/>
            <person name="Park H.-J."/>
            <person name="Ramirez L."/>
            <person name="Alfaro M."/>
            <person name="Sun H."/>
            <person name="Tritt A."/>
            <person name="Yoshinaga Y."/>
            <person name="Zwiers L.-H."/>
            <person name="Turgeon B."/>
            <person name="Goodwin S."/>
            <person name="Spatafora J."/>
            <person name="Crous P."/>
            <person name="Grigoriev I."/>
        </authorList>
    </citation>
    <scope>NUCLEOTIDE SEQUENCE</scope>
    <source>
        <strain evidence="2">CBS 627.86</strain>
    </source>
</reference>
<protein>
    <submittedName>
        <fullName evidence="2">Uncharacterized protein</fullName>
    </submittedName>
</protein>
<evidence type="ECO:0000313" key="3">
    <source>
        <dbReference type="Proteomes" id="UP000799770"/>
    </source>
</evidence>
<proteinExistence type="predicted"/>
<evidence type="ECO:0000313" key="2">
    <source>
        <dbReference type="EMBL" id="KAF2106165.1"/>
    </source>
</evidence>
<dbReference type="Proteomes" id="UP000799770">
    <property type="component" value="Unassembled WGS sequence"/>
</dbReference>
<sequence>MRFLRYSVGTAIAIILLGALLELFLIAHPLHNSRYEDLGQADTLPIPSLPIPNSPLLASPDSFRTLILLLGKASQPIRYELVSTKISDSAFYEALSYQ</sequence>
<dbReference type="AlphaFoldDB" id="A0A6A5YGJ3"/>
<name>A0A6A5YGJ3_9PLEO</name>